<evidence type="ECO:0000256" key="1">
    <source>
        <dbReference type="SAM" id="MobiDB-lite"/>
    </source>
</evidence>
<dbReference type="Proteomes" id="UP000030787">
    <property type="component" value="Chromosome"/>
</dbReference>
<evidence type="ECO:0000313" key="2">
    <source>
        <dbReference type="EMBL" id="AIZ57042.1"/>
    </source>
</evidence>
<feature type="compositionally biased region" description="Basic and acidic residues" evidence="1">
    <location>
        <begin position="2417"/>
        <end position="2432"/>
    </location>
</feature>
<evidence type="ECO:0000313" key="3">
    <source>
        <dbReference type="Proteomes" id="UP000030787"/>
    </source>
</evidence>
<feature type="region of interest" description="Disordered" evidence="1">
    <location>
        <begin position="2415"/>
        <end position="2438"/>
    </location>
</feature>
<sequence>MVSYDGTNYNYKIGTGAVTTLASNVIYFTGAYGTNCITFGLTGNIPFPDDNRLYVVLDSLTITNGNTGGAPGTNNSLSIAPGAKIIMQLLGSNIISNYGGTNCSSAAISNVKTSNGIQSDMIITGQGMGSLTITRNITYNFSTGAVSGIGGPDPSIGALIGGNGTTGNANSGDSAGHIQIESGILRLANGCASRIRGSCIGGGGTIDGSYNGGEGADFEMHGGSITTYQQANGASLTAPAIGGGGQFNGASNESGSGNYVTITGGTINITQVNGDATYGLRTAAIGGAGTGSGKGGDSGIILISGGDITINQKGAAVSGSGIGSGAAQYSGNAPGQATGYCAKSGHDNYISISGGSVKIYQTNSSPTYGCLTGAGIGGGAGSDSGIGGGGADVRISGGYVLVNRSSTGTISRAQGAAIGGGAEETKPSNIIITGGNVNVIISITSGTDANNAGAALGSNLKANPKSTVQIDGGVINIQRLRGTTPMTVPIGSNGDFGSSPIINGGSIRASGNMDLTSGGIAVKDTPGHSLVRYIVNLDNVDNPQSLFVRKADVLYEEYDFTKRYVNFHVQGRHMDLQNQTVSYPYYNLYLPAGTAADPNEISLEYKSNGEVKTFTAYGGIPGDTAQTNKAVQTSNLQPGDPVLYRVVYRIGSKLRYEDDTVHIAEGAKFVQSFRALNAYLGEAVAPWSLSYVERHNIDYNNAASPGSLTDVVELDGQWKYYASENRLVNPTGVNEVATSYGNIEFDTDITGRLVITADYTDRVNFVYSDPQLGTITRIMGSGYPDFKIGYTKEADPWGQQPGSPVASAPPELSGTVWTSAMKGNDFVEWREGNMQTGASRNTGDMYGSVIPQGVSTTTFYAMWKAETPTLAITQQPQATVTIDNMSNAVFTVKAISTTSSALTYNWQYWDSGWKDLSGVGFTGADTNMLQISPYNYLSGSTPTFTTGNTFQCVVKDSANNTVYSQPASLVVTGVTGTPPSTPAPYSPNNTIQILTAPDDVTALSGTNAVFSVNAICSSSILYRWQVSTDGGAVWNTIAGATSNTYTAANVSNTDNGKLYRCIMTSTNPTYENIIYTSTPAKLTVISSALYTINVNVAIQNATIGTGGFVQPNSSDKIVNKVTTTTGTPDYSFSAVSGTSQTFTITPIYGNGLVSLKDGGTDIPYTKNPDGTFVFTLTNITAAHNIVATFAPGYLVDVTFAGTGSGSVSFVSQDGTSTGTLNATGQIFVPYNNSVTLTASATAPNVFVSWTGNTATGGLNSANPAITIGPMGDNSGISETVTFSTTTLTWQLTLDPAGGAAEVSYDNGVTVFQYPGLPMNIPNDKTTTVELKTPPAGKTFSYWYGGTVGGAVGSEVYTDAKFTVPAGNEDKKYTAAYVSSTTAITITVLSDPTGVTWFKYSTVADVWVPAATDNTFKVDPGTPFQIKAPLTFGSLNLTFLGWSGKEKDNEILDSPGVTANTSFTALYYNINTQALVTLTASPSSLAPDFTLKQNNVGLSFVTDGNNRVFAVTKDVSFTATAPMTTGTSPVYTLQGWSGEPAGADLTKTINTPMTYTALYYNPLTQAIVTLNPSPNTISPAFTLNQGGDLSFITNTVGGREFIVNMGTPFTATAPMTVGTSPVYNFQGWSGKTSGTATLTDTIPMGGSNQTYTALYYNQLTQAIVTLKADPSTLAPAFALTQGSNVLFTVNPTGGMDFIVNMGTPFTASAPPIAGTSPVYSLLGWAGKTSGTATLTDTIPMGGSNQTYIALYYNPLTQAIVTLVSSPTAANPAFTLDQGGNKPYTLNATAGMDFIVNMGTAFTATAPTTAGTSPVYNFLGWSGMPTGTVTLTDTIPTGGANKTYTAIYYNTATQAIVTLKANPNTISPAFTMTQASNPVLFTTNPAGGRDFIVTKGTPFTANAPTMSGYNFLGWADHEYLNATLSATVTADTTFTAIYYDPLTQTLVTLEAEPNALAPVFTLKQSGASVPSAVITGAKNGRIFAVLKGTSFDITAPNVPSWTFMNWINVGPNMTETISAGVSTPTTYVALYTPGAPVTVILKASPSISPPFTLYQNGYYVPGTQITGGWSFLVVSGMAFDVIAPATHTESSVQYTLLGWEGELSGQARVTKAAITTDMTYTALYYNPLTQAVVTLVSSPTAANPAFTMTQASNSVPFTVNPAGGRDFVVTKGVDFTATAPMTSGTSPVYTLQGWSGEPSGTATLTKQVSTATTFTALYYDASKQVLVTLVSSPTAANPAFTMSQSGNSILWTANPAGGKDFAVIANTSFTATAPTTAGTSPVYTFQGWSGEASGAVNLTKTVAAATKYTALYYDANAQVLVTLISNPTAAHPSVHHDAALELRTVHRYPGGRNGLRRHKGRRLHGDRADDIRNISCVHITGLVRRTVGNGNTDKAGIDGNDVHRTLLRRERKGNRHACIKPDRGKPRVHTEPGRQRSVHR</sequence>
<proteinExistence type="predicted"/>
<dbReference type="KEGG" id="mear:Mpt1_c11800"/>
<accession>A0A0A7LFJ6</accession>
<protein>
    <recommendedName>
        <fullName evidence="4">Ig-like domain-containing protein</fullName>
    </recommendedName>
</protein>
<dbReference type="Gene3D" id="2.60.40.2700">
    <property type="match status" value="1"/>
</dbReference>
<reference evidence="2 3" key="1">
    <citation type="journal article" date="2014" name="Appl. Environ. Microbiol.">
        <title>Comparative Genome Analysis of 'Candidatus Methanoplasma termitum' Indicates a New Mode of Energy Metabolism in the Seventh Order of Methanogens.</title>
        <authorList>
            <person name="Lang K."/>
            <person name="Schuldes J."/>
            <person name="Klingl A."/>
            <person name="Poehlein A."/>
            <person name="Daniel R."/>
            <person name="Brune A."/>
        </authorList>
    </citation>
    <scope>NUCLEOTIDE SEQUENCE [LARGE SCALE GENOMIC DNA]</scope>
    <source>
        <strain evidence="3">Mpt1</strain>
    </source>
</reference>
<name>A0A0A7LFJ6_9ARCH</name>
<keyword evidence="3" id="KW-1185">Reference proteome</keyword>
<evidence type="ECO:0008006" key="4">
    <source>
        <dbReference type="Google" id="ProtNLM"/>
    </source>
</evidence>
<organism evidence="2 3">
    <name type="scientific">Candidatus Methanoplasma termitum</name>
    <dbReference type="NCBI Taxonomy" id="1577791"/>
    <lineage>
        <taxon>Archaea</taxon>
        <taxon>Methanobacteriati</taxon>
        <taxon>Thermoplasmatota</taxon>
        <taxon>Thermoplasmata</taxon>
        <taxon>Methanomassiliicoccales</taxon>
        <taxon>Methanomassiliicoccaceae</taxon>
        <taxon>Candidatus Methanoplasma</taxon>
    </lineage>
</organism>
<gene>
    <name evidence="2" type="ORF">Mpt1_c11800</name>
</gene>
<dbReference type="EMBL" id="CP010070">
    <property type="protein sequence ID" value="AIZ57042.1"/>
    <property type="molecule type" value="Genomic_DNA"/>
</dbReference>
<dbReference type="HOGENOM" id="CLU_228979_0_0_2"/>
<dbReference type="STRING" id="1577791.Mpt1_c11800"/>